<protein>
    <submittedName>
        <fullName evidence="2">Uncharacterized protein</fullName>
    </submittedName>
</protein>
<organism evidence="2 3">
    <name type="scientific">Marivirga arenosa</name>
    <dbReference type="NCBI Taxonomy" id="3059076"/>
    <lineage>
        <taxon>Bacteria</taxon>
        <taxon>Pseudomonadati</taxon>
        <taxon>Bacteroidota</taxon>
        <taxon>Cytophagia</taxon>
        <taxon>Cytophagales</taxon>
        <taxon>Marivirgaceae</taxon>
        <taxon>Marivirga</taxon>
    </lineage>
</organism>
<keyword evidence="1" id="KW-0812">Transmembrane</keyword>
<dbReference type="Proteomes" id="UP001244443">
    <property type="component" value="Chromosome"/>
</dbReference>
<feature type="transmembrane region" description="Helical" evidence="1">
    <location>
        <begin position="7"/>
        <end position="28"/>
    </location>
</feature>
<sequence length="113" mass="13199">MREFQNTLLFLFFYLISILFFIMTRIGYVNDIEYDGLKVRIIHSVTGNINEKPLADLKNIYTEFVTAAGTLIVFHHQDDSKRSYGCIGCDLDEIAEMVEFINKKIHENDKQDE</sequence>
<gene>
    <name evidence="2" type="ORF">QYS48_10240</name>
</gene>
<keyword evidence="1" id="KW-1133">Transmembrane helix</keyword>
<keyword evidence="1" id="KW-0472">Membrane</keyword>
<reference evidence="2" key="1">
    <citation type="submission" date="2023-08" db="EMBL/GenBank/DDBJ databases">
        <title>Comparative genomics and taxonomic characterization of three novel marine species of genus Marivirga.</title>
        <authorList>
            <person name="Muhammad N."/>
            <person name="Kim S.-G."/>
        </authorList>
    </citation>
    <scope>NUCLEOTIDE SEQUENCE [LARGE SCALE GENOMIC DNA]</scope>
    <source>
        <strain evidence="2">ABR2-2</strain>
    </source>
</reference>
<dbReference type="AlphaFoldDB" id="A0AA49JDU6"/>
<evidence type="ECO:0000313" key="3">
    <source>
        <dbReference type="Proteomes" id="UP001244443"/>
    </source>
</evidence>
<evidence type="ECO:0000313" key="2">
    <source>
        <dbReference type="EMBL" id="WKK87149.2"/>
    </source>
</evidence>
<evidence type="ECO:0000256" key="1">
    <source>
        <dbReference type="SAM" id="Phobius"/>
    </source>
</evidence>
<name>A0AA49JDU6_9BACT</name>
<dbReference type="RefSeq" id="WP_308357624.1">
    <property type="nucleotide sequence ID" value="NZ_CP129970.2"/>
</dbReference>
<proteinExistence type="predicted"/>
<keyword evidence="3" id="KW-1185">Reference proteome</keyword>
<dbReference type="EMBL" id="CP129970">
    <property type="protein sequence ID" value="WKK87149.2"/>
    <property type="molecule type" value="Genomic_DNA"/>
</dbReference>
<accession>A0AA49JDU6</accession>